<dbReference type="Pfam" id="PF01757">
    <property type="entry name" value="Acyl_transf_3"/>
    <property type="match status" value="1"/>
</dbReference>
<comment type="caution">
    <text evidence="5">The sequence shown here is derived from an EMBL/GenBank/DDBJ whole genome shotgun (WGS) entry which is preliminary data.</text>
</comment>
<keyword evidence="6" id="KW-1185">Reference proteome</keyword>
<dbReference type="InterPro" id="IPR000873">
    <property type="entry name" value="AMP-dep_synth/lig_dom"/>
</dbReference>
<evidence type="ECO:0000259" key="4">
    <source>
        <dbReference type="Pfam" id="PF01757"/>
    </source>
</evidence>
<dbReference type="InterPro" id="IPR001242">
    <property type="entry name" value="Condensation_dom"/>
</dbReference>
<dbReference type="SUPFAM" id="SSF56801">
    <property type="entry name" value="Acetyl-CoA synthetase-like"/>
    <property type="match status" value="1"/>
</dbReference>
<dbReference type="PANTHER" id="PTHR45527:SF1">
    <property type="entry name" value="FATTY ACID SYNTHASE"/>
    <property type="match status" value="1"/>
</dbReference>
<dbReference type="Pfam" id="PF00501">
    <property type="entry name" value="AMP-binding"/>
    <property type="match status" value="1"/>
</dbReference>
<dbReference type="InterPro" id="IPR042099">
    <property type="entry name" value="ANL_N_sf"/>
</dbReference>
<feature type="transmembrane region" description="Helical" evidence="1">
    <location>
        <begin position="1065"/>
        <end position="1086"/>
    </location>
</feature>
<evidence type="ECO:0000256" key="1">
    <source>
        <dbReference type="SAM" id="Phobius"/>
    </source>
</evidence>
<reference evidence="5 6" key="1">
    <citation type="submission" date="2018-05" db="EMBL/GenBank/DDBJ databases">
        <title>Genomic Encyclopedia of Type Strains, Phase IV (KMG-IV): sequencing the most valuable type-strain genomes for metagenomic binning, comparative biology and taxonomic classification.</title>
        <authorList>
            <person name="Goeker M."/>
        </authorList>
    </citation>
    <scope>NUCLEOTIDE SEQUENCE [LARGE SCALE GENOMIC DNA]</scope>
    <source>
        <strain evidence="5 6">DSM 103371</strain>
    </source>
</reference>
<feature type="transmembrane region" description="Helical" evidence="1">
    <location>
        <begin position="1158"/>
        <end position="1181"/>
    </location>
</feature>
<dbReference type="InterPro" id="IPR045851">
    <property type="entry name" value="AMP-bd_C_sf"/>
</dbReference>
<feature type="transmembrane region" description="Helical" evidence="1">
    <location>
        <begin position="1292"/>
        <end position="1312"/>
    </location>
</feature>
<dbReference type="Gene3D" id="3.30.559.10">
    <property type="entry name" value="Chloramphenicol acetyltransferase-like domain"/>
    <property type="match status" value="1"/>
</dbReference>
<evidence type="ECO:0000313" key="5">
    <source>
        <dbReference type="EMBL" id="PWK58768.1"/>
    </source>
</evidence>
<feature type="domain" description="Condensation" evidence="3">
    <location>
        <begin position="226"/>
        <end position="418"/>
    </location>
</feature>
<feature type="domain" description="Acyltransferase 3" evidence="4">
    <location>
        <begin position="1011"/>
        <end position="1310"/>
    </location>
</feature>
<dbReference type="Gene3D" id="3.40.50.12780">
    <property type="entry name" value="N-terminal domain of ligase-like"/>
    <property type="match status" value="1"/>
</dbReference>
<gene>
    <name evidence="5" type="ORF">C8D95_101583</name>
</gene>
<keyword evidence="1" id="KW-0472">Membrane</keyword>
<dbReference type="GO" id="GO:0043041">
    <property type="term" value="P:amino acid activation for nonribosomal peptide biosynthetic process"/>
    <property type="evidence" value="ECO:0007669"/>
    <property type="project" value="TreeGrafter"/>
</dbReference>
<organism evidence="5 6">
    <name type="scientific">Silicimonas algicola</name>
    <dbReference type="NCBI Taxonomy" id="1826607"/>
    <lineage>
        <taxon>Bacteria</taxon>
        <taxon>Pseudomonadati</taxon>
        <taxon>Pseudomonadota</taxon>
        <taxon>Alphaproteobacteria</taxon>
        <taxon>Rhodobacterales</taxon>
        <taxon>Paracoccaceae</taxon>
    </lineage>
</organism>
<dbReference type="OrthoDB" id="9803968at2"/>
<dbReference type="GO" id="GO:0031177">
    <property type="term" value="F:phosphopantetheine binding"/>
    <property type="evidence" value="ECO:0007669"/>
    <property type="project" value="TreeGrafter"/>
</dbReference>
<dbReference type="GO" id="GO:0005737">
    <property type="term" value="C:cytoplasm"/>
    <property type="evidence" value="ECO:0007669"/>
    <property type="project" value="TreeGrafter"/>
</dbReference>
<feature type="domain" description="Condensation" evidence="3">
    <location>
        <begin position="17"/>
        <end position="161"/>
    </location>
</feature>
<feature type="transmembrane region" description="Helical" evidence="1">
    <location>
        <begin position="1125"/>
        <end position="1146"/>
    </location>
</feature>
<dbReference type="SUPFAM" id="SSF52777">
    <property type="entry name" value="CoA-dependent acyltransferases"/>
    <property type="match status" value="2"/>
</dbReference>
<evidence type="ECO:0000259" key="3">
    <source>
        <dbReference type="Pfam" id="PF00668"/>
    </source>
</evidence>
<dbReference type="Gene3D" id="3.30.559.30">
    <property type="entry name" value="Nonribosomal peptide synthetase, condensation domain"/>
    <property type="match status" value="1"/>
</dbReference>
<accession>A0A316GCV2</accession>
<dbReference type="Pfam" id="PF00668">
    <property type="entry name" value="Condensation"/>
    <property type="match status" value="2"/>
</dbReference>
<feature type="transmembrane region" description="Helical" evidence="1">
    <location>
        <begin position="1262"/>
        <end position="1280"/>
    </location>
</feature>
<proteinExistence type="predicted"/>
<dbReference type="Gene3D" id="3.30.300.30">
    <property type="match status" value="1"/>
</dbReference>
<dbReference type="GO" id="GO:0044550">
    <property type="term" value="P:secondary metabolite biosynthetic process"/>
    <property type="evidence" value="ECO:0007669"/>
    <property type="project" value="TreeGrafter"/>
</dbReference>
<dbReference type="InterPro" id="IPR002656">
    <property type="entry name" value="Acyl_transf_3_dom"/>
</dbReference>
<dbReference type="KEGG" id="salo:EF888_04350"/>
<dbReference type="Proteomes" id="UP000245390">
    <property type="component" value="Unassembled WGS sequence"/>
</dbReference>
<dbReference type="EMBL" id="QGGV01000001">
    <property type="protein sequence ID" value="PWK58768.1"/>
    <property type="molecule type" value="Genomic_DNA"/>
</dbReference>
<feature type="domain" description="AMP-dependent synthetase/ligase" evidence="2">
    <location>
        <begin position="446"/>
        <end position="778"/>
    </location>
</feature>
<feature type="transmembrane region" description="Helical" evidence="1">
    <location>
        <begin position="1031"/>
        <end position="1053"/>
    </location>
</feature>
<feature type="transmembrane region" description="Helical" evidence="1">
    <location>
        <begin position="1242"/>
        <end position="1257"/>
    </location>
</feature>
<name>A0A316GCV2_9RHOB</name>
<sequence length="1334" mass="143247">MNSHTRPVEPRDAAGRIRVSRNQRRYVTAELSGAGSYMIGLGHRVEGPADLGGIQRAFSAVVARHEALRTSFSLRNGEIEGRVAPFPRFRFETTRSNGRFEDFRSWAVPLVFRDVDVGDAASMVRLLVAVGNDHWRFTVAMHHAITDGFSRGTVNEELLKTLAGERLAPVGSYYSFGPPRASASDAEALVDGFPDPARIPEDGVLSEEAGSHLGHFVERSFTPGGAELKQLARACGTSKFGILTALYGLGLAAFTGTPRVSTWFQTEGRQALDAPLGVVGPFSNTLPLDLSHEAGTPFAAHARDLKGRFGRMVENEAAPLMETLLEREQGPFVSINKFPSARPMRAGDLTVGPREFLDRRTEYDLNLVLTEEGERIVARAFYDAEHLSQDRAVAFLDLQDRLFRAALRDPEATCGQILAAARQDSAVVIPPVETAWHGAESLWEVFEKTAARVPDAPALRTSDADVTYAALRHEAERMAACLHAGGVDLTRPVAIHATRRPTIVAAMLGVSRAGGTFALIDAALPEDRVSEMLATLGAKAMIPAGGVWDEGSSEITLVRPSEADEAPPPRLPSGDRPAYALFTSGTTGRPKAILHRARSLLRFVEWEARELAIDAPVTLMLAGLSHDPIMRDIFLPLSTGGCVTIPSEDEIGRPEALAALARMAGVSVLHVTPATALLLSLSGDAGALEGCRAVFWGGDTLPPSLVGDWRRIAPDARQWNLYGATETPQAALIAFLPDDRERSRRVPVGHPMPWTGVRIVDGDGAPVGPGESGEIVIDLPDPVVGARSLNTDDGMSHRTGDLGFWLPGRGVTAIGRADAQVKINGHRIEPVGIAAVAMQVAGIEAAECLVVGDRPALHLFVAARDASVVPAVRAALARQMPAYMRPEGIHVLACLPVTRNGKIDRAALAHHVLSPPTPERGGEAPSTPAECAIAALYARTSGLAVTRRDVSLADLGTDSLGTIETRMDLERSGLRLPQGWEWMSIADLGRLWPETVRPTRFAPLEAARLDSFILLRTLAIIMIVAQHGNGAAVGGGSTLLVALAGFAFGRLQLPSILADGQTGRVWALMAKIAIPLIPVALVIYLVHTVALGRDVDPSAVLLYENLSPFLALAAGEDPTARHHIIWLWFLHAYLQLFLVVGLALSFRTVRERLRRDPWRWMLAVIVAAEAVAVATVIWAGATLDDFGSASAVLRRWPTTLFPLLLIGMLAAQADTWRRGVVVAGIMAAHAVVVALMLGGDEYLWVAGLLVVLALPAVRLPRVVSLAVVAISANALMIYLTHKPMEFVLELTVGPVATVAYVAIALWAGVVAGRIMRPILDQLGVNRLARTRLSF</sequence>
<protein>
    <submittedName>
        <fullName evidence="5">Amino acid adenylation domain-containing protein</fullName>
    </submittedName>
</protein>
<evidence type="ECO:0000259" key="2">
    <source>
        <dbReference type="Pfam" id="PF00501"/>
    </source>
</evidence>
<dbReference type="GO" id="GO:0016747">
    <property type="term" value="F:acyltransferase activity, transferring groups other than amino-acyl groups"/>
    <property type="evidence" value="ECO:0007669"/>
    <property type="project" value="InterPro"/>
</dbReference>
<evidence type="ECO:0000313" key="6">
    <source>
        <dbReference type="Proteomes" id="UP000245390"/>
    </source>
</evidence>
<dbReference type="InterPro" id="IPR023213">
    <property type="entry name" value="CAT-like_dom_sf"/>
</dbReference>
<feature type="transmembrane region" description="Helical" evidence="1">
    <location>
        <begin position="1218"/>
        <end position="1236"/>
    </location>
</feature>
<dbReference type="RefSeq" id="WP_109757617.1">
    <property type="nucleotide sequence ID" value="NZ_CP034588.1"/>
</dbReference>
<keyword evidence="1" id="KW-0812">Transmembrane</keyword>
<dbReference type="PANTHER" id="PTHR45527">
    <property type="entry name" value="NONRIBOSOMAL PEPTIDE SYNTHETASE"/>
    <property type="match status" value="1"/>
</dbReference>
<keyword evidence="1" id="KW-1133">Transmembrane helix</keyword>
<feature type="transmembrane region" description="Helical" evidence="1">
    <location>
        <begin position="1193"/>
        <end position="1211"/>
    </location>
</feature>